<evidence type="ECO:0000259" key="1">
    <source>
        <dbReference type="Pfam" id="PF01370"/>
    </source>
</evidence>
<dbReference type="Pfam" id="PF01370">
    <property type="entry name" value="Epimerase"/>
    <property type="match status" value="1"/>
</dbReference>
<organism evidence="2 3">
    <name type="scientific">Mortierella isabellina</name>
    <name type="common">Filamentous fungus</name>
    <name type="synonym">Umbelopsis isabellina</name>
    <dbReference type="NCBI Taxonomy" id="91625"/>
    <lineage>
        <taxon>Eukaryota</taxon>
        <taxon>Fungi</taxon>
        <taxon>Fungi incertae sedis</taxon>
        <taxon>Mucoromycota</taxon>
        <taxon>Mucoromycotina</taxon>
        <taxon>Umbelopsidomycetes</taxon>
        <taxon>Umbelopsidales</taxon>
        <taxon>Umbelopsidaceae</taxon>
        <taxon>Umbelopsis</taxon>
    </lineage>
</organism>
<dbReference type="PANTHER" id="PTHR43245">
    <property type="entry name" value="BIFUNCTIONAL POLYMYXIN RESISTANCE PROTEIN ARNA"/>
    <property type="match status" value="1"/>
</dbReference>
<dbReference type="InterPro" id="IPR050177">
    <property type="entry name" value="Lipid_A_modif_metabolic_enz"/>
</dbReference>
<dbReference type="InterPro" id="IPR036291">
    <property type="entry name" value="NAD(P)-bd_dom_sf"/>
</dbReference>
<sequence>MTVDTAPKVLVLGALGFVGRNFVQYLVENNLASSIRAVDKALPQTAYLTKPARTAFSHSTVEFMQANLINPVSIEKCFTRQDDTEFDYVFNFAAETKYSQVPEVYQERIYKLSVNCAKEAVKRKVKVFLESSTSEIYDSSKEPAKETSPLKPWTQIAQQKTEACEALQKIEGLNLIIVRPAVIYGVGAPSGITTRLVIGKVYKRLNEEMKLLWNKDLKLNTIHIHDVVRACWHLAKWYEETGVTAGKGNCPVFNLADKQDTDQETINQHLESIYGIKTGYHGTMISTFAKLNLGTVTEDVNEKHLGPWADLLKESGISVSPLSPYVDKELLHSNPVYVDGTLIERETGFNYEVPYMTKDKLEEIIDGYKELKLWPSAD</sequence>
<dbReference type="PANTHER" id="PTHR43245:SF11">
    <property type="entry name" value="LD23561P"/>
    <property type="match status" value="1"/>
</dbReference>
<dbReference type="OrthoDB" id="16464at2759"/>
<evidence type="ECO:0000313" key="3">
    <source>
        <dbReference type="Proteomes" id="UP000654370"/>
    </source>
</evidence>
<dbReference type="Gene3D" id="3.40.50.720">
    <property type="entry name" value="NAD(P)-binding Rossmann-like Domain"/>
    <property type="match status" value="1"/>
</dbReference>
<proteinExistence type="predicted"/>
<dbReference type="Proteomes" id="UP000654370">
    <property type="component" value="Unassembled WGS sequence"/>
</dbReference>
<dbReference type="EMBL" id="JAEPQZ010000012">
    <property type="protein sequence ID" value="KAG2174826.1"/>
    <property type="molecule type" value="Genomic_DNA"/>
</dbReference>
<name>A0A8H7PKD0_MORIS</name>
<dbReference type="AlphaFoldDB" id="A0A8H7PKD0"/>
<gene>
    <name evidence="2" type="ORF">INT43_005888</name>
</gene>
<reference evidence="2" key="1">
    <citation type="submission" date="2020-12" db="EMBL/GenBank/DDBJ databases">
        <title>Metabolic potential, ecology and presence of endohyphal bacteria is reflected in genomic diversity of Mucoromycotina.</title>
        <authorList>
            <person name="Muszewska A."/>
            <person name="Okrasinska A."/>
            <person name="Steczkiewicz K."/>
            <person name="Drgas O."/>
            <person name="Orlowska M."/>
            <person name="Perlinska-Lenart U."/>
            <person name="Aleksandrzak-Piekarczyk T."/>
            <person name="Szatraj K."/>
            <person name="Zielenkiewicz U."/>
            <person name="Pilsyk S."/>
            <person name="Malc E."/>
            <person name="Mieczkowski P."/>
            <person name="Kruszewska J.S."/>
            <person name="Biernat P."/>
            <person name="Pawlowska J."/>
        </authorList>
    </citation>
    <scope>NUCLEOTIDE SEQUENCE</scope>
    <source>
        <strain evidence="2">WA0000067209</strain>
    </source>
</reference>
<evidence type="ECO:0000313" key="2">
    <source>
        <dbReference type="EMBL" id="KAG2174826.1"/>
    </source>
</evidence>
<dbReference type="SUPFAM" id="SSF51735">
    <property type="entry name" value="NAD(P)-binding Rossmann-fold domains"/>
    <property type="match status" value="1"/>
</dbReference>
<comment type="caution">
    <text evidence="2">The sequence shown here is derived from an EMBL/GenBank/DDBJ whole genome shotgun (WGS) entry which is preliminary data.</text>
</comment>
<protein>
    <recommendedName>
        <fullName evidence="1">NAD-dependent epimerase/dehydratase domain-containing protein</fullName>
    </recommendedName>
</protein>
<dbReference type="CDD" id="cd08946">
    <property type="entry name" value="SDR_e"/>
    <property type="match status" value="1"/>
</dbReference>
<keyword evidence="3" id="KW-1185">Reference proteome</keyword>
<accession>A0A8H7PKD0</accession>
<feature type="domain" description="NAD-dependent epimerase/dehydratase" evidence="1">
    <location>
        <begin position="9"/>
        <end position="240"/>
    </location>
</feature>
<dbReference type="InterPro" id="IPR001509">
    <property type="entry name" value="Epimerase_deHydtase"/>
</dbReference>